<dbReference type="InterPro" id="IPR006091">
    <property type="entry name" value="Acyl-CoA_Oxase/DH_mid-dom"/>
</dbReference>
<dbReference type="SUPFAM" id="SSF56645">
    <property type="entry name" value="Acyl-CoA dehydrogenase NM domain-like"/>
    <property type="match status" value="1"/>
</dbReference>
<comment type="caution">
    <text evidence="8">The sequence shown here is derived from an EMBL/GenBank/DDBJ whole genome shotgun (WGS) entry which is preliminary data.</text>
</comment>
<evidence type="ECO:0000313" key="9">
    <source>
        <dbReference type="Proteomes" id="UP000323708"/>
    </source>
</evidence>
<dbReference type="InterPro" id="IPR009075">
    <property type="entry name" value="AcylCo_DH/oxidase_C"/>
</dbReference>
<dbReference type="GO" id="GO:0003995">
    <property type="term" value="F:acyl-CoA dehydrogenase activity"/>
    <property type="evidence" value="ECO:0007669"/>
    <property type="project" value="TreeGrafter"/>
</dbReference>
<dbReference type="InterPro" id="IPR046373">
    <property type="entry name" value="Acyl-CoA_Oxase/DH_mid-dom_sf"/>
</dbReference>
<dbReference type="RefSeq" id="WP_149610973.1">
    <property type="nucleotide sequence ID" value="NZ_VTUX01000003.1"/>
</dbReference>
<dbReference type="Proteomes" id="UP000323708">
    <property type="component" value="Unassembled WGS sequence"/>
</dbReference>
<dbReference type="Pfam" id="PF02770">
    <property type="entry name" value="Acyl-CoA_dh_M"/>
    <property type="match status" value="1"/>
</dbReference>
<dbReference type="Gene3D" id="2.40.110.10">
    <property type="entry name" value="Butyryl-CoA Dehydrogenase, subunit A, domain 2"/>
    <property type="match status" value="1"/>
</dbReference>
<dbReference type="CDD" id="cd00567">
    <property type="entry name" value="ACAD"/>
    <property type="match status" value="1"/>
</dbReference>
<keyword evidence="5" id="KW-0560">Oxidoreductase</keyword>
<keyword evidence="3 5" id="KW-0285">Flavoprotein</keyword>
<dbReference type="AlphaFoldDB" id="A0A5B0X3E9"/>
<feature type="domain" description="Acyl-CoA oxidase/dehydrogenase middle" evidence="7">
    <location>
        <begin position="136"/>
        <end position="243"/>
    </location>
</feature>
<dbReference type="InterPro" id="IPR037069">
    <property type="entry name" value="AcylCoA_DH/ox_N_sf"/>
</dbReference>
<keyword evidence="9" id="KW-1185">Reference proteome</keyword>
<evidence type="ECO:0000259" key="7">
    <source>
        <dbReference type="Pfam" id="PF02770"/>
    </source>
</evidence>
<dbReference type="SUPFAM" id="SSF47203">
    <property type="entry name" value="Acyl-CoA dehydrogenase C-terminal domain-like"/>
    <property type="match status" value="1"/>
</dbReference>
<feature type="domain" description="Acyl-CoA dehydrogenase/oxidase C-terminal" evidence="6">
    <location>
        <begin position="271"/>
        <end position="395"/>
    </location>
</feature>
<evidence type="ECO:0000313" key="8">
    <source>
        <dbReference type="EMBL" id="KAA1192689.1"/>
    </source>
</evidence>
<evidence type="ECO:0000256" key="2">
    <source>
        <dbReference type="ARBA" id="ARBA00009347"/>
    </source>
</evidence>
<dbReference type="Gene3D" id="1.20.140.10">
    <property type="entry name" value="Butyryl-CoA Dehydrogenase, subunit A, domain 3"/>
    <property type="match status" value="1"/>
</dbReference>
<evidence type="ECO:0000256" key="4">
    <source>
        <dbReference type="ARBA" id="ARBA00022827"/>
    </source>
</evidence>
<evidence type="ECO:0000256" key="5">
    <source>
        <dbReference type="RuleBase" id="RU362125"/>
    </source>
</evidence>
<sequence length="404" mass="44081">MNRLSESVWAPDEGLTEVEASIQEISHRFAEDVMRPAGVALDRMQPEQVIAEGSPLWDVFGQYRELGLDLVEIAEGMSPLELSRVSYLVHEEMGWGDCGLGWSLYASGMAQGMIRAMGRDDLWELCPPDAISMWSITEPSHGTDMLDFSHNLSAASLGGARSDCVVTRRGGKLIIQGQKSAWGTNGSIAQVSALFCRYDDGSGQPKRAAFIVPLDLPGISRGKPLDKLGVRALSDAELYFDEVEIPASCMLCPPEAYDELVKGIIVGANPGMAIFCVGLARAAFESALQYAKERIQGGRPIFEYQAVQLKLFDMYRKIQAARALIRGTMEDHAQYPPRLENAVSSKVTGTQLALEVTNQAFDIFGGNATSKEYPIEKMLRDARMGTIADGTNDVLSLVAVSSRF</sequence>
<reference evidence="8 9" key="1">
    <citation type="submission" date="2019-09" db="EMBL/GenBank/DDBJ databases">
        <authorList>
            <person name="Chen X.-Y."/>
        </authorList>
    </citation>
    <scope>NUCLEOTIDE SEQUENCE [LARGE SCALE GENOMIC DNA]</scope>
    <source>
        <strain evidence="8 9">NY5</strain>
    </source>
</reference>
<gene>
    <name evidence="8" type="ORF">F0M18_08505</name>
</gene>
<dbReference type="PANTHER" id="PTHR43884">
    <property type="entry name" value="ACYL-COA DEHYDROGENASE"/>
    <property type="match status" value="1"/>
</dbReference>
<dbReference type="Gene3D" id="1.10.540.10">
    <property type="entry name" value="Acyl-CoA dehydrogenase/oxidase, N-terminal domain"/>
    <property type="match status" value="1"/>
</dbReference>
<dbReference type="GO" id="GO:0050660">
    <property type="term" value="F:flavin adenine dinucleotide binding"/>
    <property type="evidence" value="ECO:0007669"/>
    <property type="project" value="InterPro"/>
</dbReference>
<protein>
    <submittedName>
        <fullName evidence="8">Acyl-CoA dehydrogenase</fullName>
    </submittedName>
</protein>
<dbReference type="Pfam" id="PF00441">
    <property type="entry name" value="Acyl-CoA_dh_1"/>
    <property type="match status" value="1"/>
</dbReference>
<dbReference type="InterPro" id="IPR036250">
    <property type="entry name" value="AcylCo_DH-like_C"/>
</dbReference>
<name>A0A5B0X3E9_9GAMM</name>
<accession>A0A5B0X3E9</accession>
<comment type="similarity">
    <text evidence="2 5">Belongs to the acyl-CoA dehydrogenase family.</text>
</comment>
<keyword evidence="4 5" id="KW-0274">FAD</keyword>
<proteinExistence type="inferred from homology"/>
<dbReference type="InterPro" id="IPR009100">
    <property type="entry name" value="AcylCoA_DH/oxidase_NM_dom_sf"/>
</dbReference>
<comment type="cofactor">
    <cofactor evidence="1 5">
        <name>FAD</name>
        <dbReference type="ChEBI" id="CHEBI:57692"/>
    </cofactor>
</comment>
<dbReference type="PANTHER" id="PTHR43884:SF12">
    <property type="entry name" value="ISOVALERYL-COA DEHYDROGENASE, MITOCHONDRIAL-RELATED"/>
    <property type="match status" value="1"/>
</dbReference>
<evidence type="ECO:0000256" key="3">
    <source>
        <dbReference type="ARBA" id="ARBA00022630"/>
    </source>
</evidence>
<evidence type="ECO:0000259" key="6">
    <source>
        <dbReference type="Pfam" id="PF00441"/>
    </source>
</evidence>
<evidence type="ECO:0000256" key="1">
    <source>
        <dbReference type="ARBA" id="ARBA00001974"/>
    </source>
</evidence>
<dbReference type="EMBL" id="VTUX01000003">
    <property type="protein sequence ID" value="KAA1192689.1"/>
    <property type="molecule type" value="Genomic_DNA"/>
</dbReference>
<organism evidence="8 9">
    <name type="scientific">Pseudohalioglobus sediminis</name>
    <dbReference type="NCBI Taxonomy" id="2606449"/>
    <lineage>
        <taxon>Bacteria</taxon>
        <taxon>Pseudomonadati</taxon>
        <taxon>Pseudomonadota</taxon>
        <taxon>Gammaproteobacteria</taxon>
        <taxon>Cellvibrionales</taxon>
        <taxon>Halieaceae</taxon>
        <taxon>Pseudohalioglobus</taxon>
    </lineage>
</organism>